<dbReference type="GO" id="GO:0006412">
    <property type="term" value="P:translation"/>
    <property type="evidence" value="ECO:0007669"/>
    <property type="project" value="UniProtKB-UniRule"/>
</dbReference>
<dbReference type="GO" id="GO:0022625">
    <property type="term" value="C:cytosolic large ribosomal subunit"/>
    <property type="evidence" value="ECO:0007669"/>
    <property type="project" value="TreeGrafter"/>
</dbReference>
<dbReference type="NCBIfam" id="TIGR00731">
    <property type="entry name" value="bL25_bact_ctc"/>
    <property type="match status" value="1"/>
</dbReference>
<proteinExistence type="inferred from homology"/>
<evidence type="ECO:0000256" key="3">
    <source>
        <dbReference type="ARBA" id="ARBA00022980"/>
    </source>
</evidence>
<sequence>MSNQLTATKREGFKRSDLTSLRNQGSIPAVVYGHKMDSTSIMIDEPSFIKTMREVGRNGIINLLVDGNKTQVVLTDYQRDPIKDEVVHADFLAINMSEDMEASVRIDLVGDAAGVKDGGVMQQPLHEISVTAKPQDFPDSIKVDVENLQVGETITVGDIRQQFSYELNLEDDVTVASILAPRQEEEINSGEEQEGGHPTNEEGRETEPVGSDEE</sequence>
<keyword evidence="2 5" id="KW-0694">RNA-binding</keyword>
<dbReference type="CDD" id="cd00495">
    <property type="entry name" value="Ribosomal_L25_TL5_CTC"/>
    <property type="match status" value="1"/>
</dbReference>
<dbReference type="InterPro" id="IPR020057">
    <property type="entry name" value="Ribosomal_bL25_b-dom"/>
</dbReference>
<dbReference type="Gene3D" id="2.170.120.20">
    <property type="entry name" value="Ribosomal protein L25, beta domain"/>
    <property type="match status" value="1"/>
</dbReference>
<dbReference type="EMBL" id="LDYG01000049">
    <property type="protein sequence ID" value="KUP04559.1"/>
    <property type="molecule type" value="Genomic_DNA"/>
</dbReference>
<keyword evidence="10" id="KW-1185">Reference proteome</keyword>
<name>A0A147K4X4_9BACI</name>
<evidence type="ECO:0000256" key="1">
    <source>
        <dbReference type="ARBA" id="ARBA00022730"/>
    </source>
</evidence>
<dbReference type="Pfam" id="PF01386">
    <property type="entry name" value="Ribosomal_L25p"/>
    <property type="match status" value="1"/>
</dbReference>
<feature type="region of interest" description="Disordered" evidence="6">
    <location>
        <begin position="179"/>
        <end position="214"/>
    </location>
</feature>
<evidence type="ECO:0000313" key="9">
    <source>
        <dbReference type="EMBL" id="KUP04559.1"/>
    </source>
</evidence>
<dbReference type="GO" id="GO:0003735">
    <property type="term" value="F:structural constituent of ribosome"/>
    <property type="evidence" value="ECO:0007669"/>
    <property type="project" value="InterPro"/>
</dbReference>
<dbReference type="InterPro" id="IPR020930">
    <property type="entry name" value="Ribosomal_uL5_bac-type"/>
</dbReference>
<evidence type="ECO:0000259" key="7">
    <source>
        <dbReference type="Pfam" id="PF01386"/>
    </source>
</evidence>
<comment type="subunit">
    <text evidence="5">Part of the 50S ribosomal subunit; part of the 5S rRNA/L5/L18/L25 subcomplex. Contacts the 5S rRNA. Binds to the 5S rRNA independently of L5 and L18.</text>
</comment>
<dbReference type="OrthoDB" id="9790002at2"/>
<feature type="domain" description="Large ribosomal subunit protein bL25 beta" evidence="8">
    <location>
        <begin position="100"/>
        <end position="182"/>
    </location>
</feature>
<reference evidence="9 10" key="1">
    <citation type="journal article" date="2016" name="Front. Microbiol.">
        <title>Microevolution Analysis of Bacillus coahuilensis Unveils Differences in Phosphorus Acquisition Strategies and Their Regulation.</title>
        <authorList>
            <person name="Gomez-Lunar Z."/>
            <person name="Hernandez-Gonzalez I."/>
            <person name="Rodriguez-Torres M.D."/>
            <person name="Souza V."/>
            <person name="Olmedo-Alvarez G."/>
        </authorList>
    </citation>
    <scope>NUCLEOTIDE SEQUENCE [LARGE SCALE GENOMIC DNA]</scope>
    <source>
        <strain evidence="10">p1.1.43</strain>
    </source>
</reference>
<gene>
    <name evidence="5" type="primary">rplY</name>
    <name evidence="5" type="synonym">ctc</name>
    <name evidence="9" type="ORF">Q75_15130</name>
</gene>
<comment type="function">
    <text evidence="5">This is one of the proteins that binds to the 5S RNA in the ribosome where it forms part of the central protuberance.</text>
</comment>
<dbReference type="RefSeq" id="WP_010169556.1">
    <property type="nucleotide sequence ID" value="NZ_LDYG01000049.1"/>
</dbReference>
<evidence type="ECO:0000256" key="2">
    <source>
        <dbReference type="ARBA" id="ARBA00022884"/>
    </source>
</evidence>
<evidence type="ECO:0000259" key="8">
    <source>
        <dbReference type="Pfam" id="PF14693"/>
    </source>
</evidence>
<dbReference type="AlphaFoldDB" id="A0A147K4X4"/>
<organism evidence="9 10">
    <name type="scientific">Bacillus coahuilensis p1.1.43</name>
    <dbReference type="NCBI Taxonomy" id="1150625"/>
    <lineage>
        <taxon>Bacteria</taxon>
        <taxon>Bacillati</taxon>
        <taxon>Bacillota</taxon>
        <taxon>Bacilli</taxon>
        <taxon>Bacillales</taxon>
        <taxon>Bacillaceae</taxon>
        <taxon>Bacillus</taxon>
    </lineage>
</organism>
<dbReference type="Gene3D" id="2.40.240.10">
    <property type="entry name" value="Ribosomal Protein L25, Chain P"/>
    <property type="match status" value="1"/>
</dbReference>
<dbReference type="Pfam" id="PF14693">
    <property type="entry name" value="Ribosomal_TL5_C"/>
    <property type="match status" value="1"/>
</dbReference>
<feature type="domain" description="Large ribosomal subunit protein bL25 L25" evidence="7">
    <location>
        <begin position="5"/>
        <end position="91"/>
    </location>
</feature>
<evidence type="ECO:0000256" key="5">
    <source>
        <dbReference type="HAMAP-Rule" id="MF_01334"/>
    </source>
</evidence>
<dbReference type="Proteomes" id="UP000074108">
    <property type="component" value="Unassembled WGS sequence"/>
</dbReference>
<evidence type="ECO:0000256" key="6">
    <source>
        <dbReference type="SAM" id="MobiDB-lite"/>
    </source>
</evidence>
<evidence type="ECO:0000256" key="4">
    <source>
        <dbReference type="ARBA" id="ARBA00023274"/>
    </source>
</evidence>
<dbReference type="GO" id="GO:0008097">
    <property type="term" value="F:5S rRNA binding"/>
    <property type="evidence" value="ECO:0007669"/>
    <property type="project" value="InterPro"/>
</dbReference>
<dbReference type="InterPro" id="IPR037121">
    <property type="entry name" value="Ribosomal_bL25_C"/>
</dbReference>
<dbReference type="InterPro" id="IPR020056">
    <property type="entry name" value="Rbsml_bL25/Gln-tRNA_synth_N"/>
</dbReference>
<dbReference type="InterPro" id="IPR029751">
    <property type="entry name" value="Ribosomal_L25_dom"/>
</dbReference>
<keyword evidence="3 5" id="KW-0689">Ribosomal protein</keyword>
<dbReference type="PANTHER" id="PTHR33284:SF1">
    <property type="entry name" value="RIBOSOMAL PROTEIN L25_GLN-TRNA SYNTHETASE, ANTI-CODON-BINDING DOMAIN-CONTAINING PROTEIN"/>
    <property type="match status" value="1"/>
</dbReference>
<keyword evidence="4 5" id="KW-0687">Ribonucleoprotein</keyword>
<dbReference type="InterPro" id="IPR001021">
    <property type="entry name" value="Ribosomal_bL25_long"/>
</dbReference>
<dbReference type="HAMAP" id="MF_01334">
    <property type="entry name" value="Ribosomal_bL25_CTC"/>
    <property type="match status" value="1"/>
</dbReference>
<dbReference type="NCBIfam" id="NF004133">
    <property type="entry name" value="PRK05618.2-4"/>
    <property type="match status" value="1"/>
</dbReference>
<dbReference type="PATRIC" id="fig|1150625.3.peg.3158"/>
<dbReference type="SUPFAM" id="SSF50715">
    <property type="entry name" value="Ribosomal protein L25-like"/>
    <property type="match status" value="1"/>
</dbReference>
<keyword evidence="1 5" id="KW-0699">rRNA-binding</keyword>
<dbReference type="STRING" id="1150625.Q75_15130"/>
<protein>
    <recommendedName>
        <fullName evidence="5">Large ribosomal subunit protein bL25</fullName>
    </recommendedName>
    <alternativeName>
        <fullName evidence="5">General stress protein CTC</fullName>
    </alternativeName>
</protein>
<dbReference type="InterPro" id="IPR011035">
    <property type="entry name" value="Ribosomal_bL25/Gln-tRNA_synth"/>
</dbReference>
<dbReference type="PANTHER" id="PTHR33284">
    <property type="entry name" value="RIBOSOMAL PROTEIN L25/GLN-TRNA SYNTHETASE, ANTI-CODON-BINDING DOMAIN-CONTAINING PROTEIN"/>
    <property type="match status" value="1"/>
</dbReference>
<comment type="caution">
    <text evidence="9">The sequence shown here is derived from an EMBL/GenBank/DDBJ whole genome shotgun (WGS) entry which is preliminary data.</text>
</comment>
<accession>A0A147K4X4</accession>
<comment type="similarity">
    <text evidence="5">Belongs to the bacterial ribosomal protein bL25 family. CTC subfamily.</text>
</comment>
<evidence type="ECO:0000313" key="10">
    <source>
        <dbReference type="Proteomes" id="UP000074108"/>
    </source>
</evidence>